<evidence type="ECO:0008006" key="3">
    <source>
        <dbReference type="Google" id="ProtNLM"/>
    </source>
</evidence>
<dbReference type="AlphaFoldDB" id="A0AAJ2WNE4"/>
<comment type="caution">
    <text evidence="1">The sequence shown here is derived from an EMBL/GenBank/DDBJ whole genome shotgun (WGS) entry which is preliminary data.</text>
</comment>
<evidence type="ECO:0000313" key="1">
    <source>
        <dbReference type="EMBL" id="MDZ5766859.1"/>
    </source>
</evidence>
<reference evidence="1" key="1">
    <citation type="submission" date="2023-12" db="EMBL/GenBank/DDBJ databases">
        <title>'Antibacterial potential of Stenotrophomonas maltophilia cystic fibrosis isolates' (manuscript under preparation).</title>
        <authorList>
            <person name="Crisan C.V."/>
            <person name="Pettis M."/>
            <person name="Goldberg J.B."/>
        </authorList>
    </citation>
    <scope>NUCLEOTIDE SEQUENCE</scope>
    <source>
        <strain evidence="1">CCV129</strain>
    </source>
</reference>
<name>A0AAJ2WNE4_STEMA</name>
<dbReference type="Proteomes" id="UP001288387">
    <property type="component" value="Unassembled WGS sequence"/>
</dbReference>
<proteinExistence type="predicted"/>
<dbReference type="RefSeq" id="WP_197577768.1">
    <property type="nucleotide sequence ID" value="NZ_JAKJQX010000002.1"/>
</dbReference>
<gene>
    <name evidence="1" type="ORF">U4I38_20530</name>
</gene>
<sequence length="332" mass="38232">MQRWSGGEMKKRRRILLDTNVWSYASELNMGDALSRAAREAATEILVSPTVVEELKRIPDVKRRQAVLKLVTRPGWKRLMPEAYSECLEMKAEIKRLRPQWAISNPTFIEVNRLRYDWVRRSGGFWERAAKSIPDPVTDESMRAEEELKLARLEAVEVRDRVKSSNQNLGHTHLQQIAHEPKFDVRGWNGTPVDYWRAPSLYVFGAELEIYASPYREWLDNEVDVMSMLNDRESMNRLWYHELDARNVPRQWMRGAFEFLMAWHKVTPGTPGDCALATYLLDADVVVSADKNFVHFADRCHAEAPFQSAKAVKVRGGEGAIEDLLELVMGGT</sequence>
<dbReference type="EMBL" id="JAXRVB010000042">
    <property type="protein sequence ID" value="MDZ5766859.1"/>
    <property type="molecule type" value="Genomic_DNA"/>
</dbReference>
<organism evidence="1 2">
    <name type="scientific">Stenotrophomonas maltophilia</name>
    <name type="common">Pseudomonas maltophilia</name>
    <name type="synonym">Xanthomonas maltophilia</name>
    <dbReference type="NCBI Taxonomy" id="40324"/>
    <lineage>
        <taxon>Bacteria</taxon>
        <taxon>Pseudomonadati</taxon>
        <taxon>Pseudomonadota</taxon>
        <taxon>Gammaproteobacteria</taxon>
        <taxon>Lysobacterales</taxon>
        <taxon>Lysobacteraceae</taxon>
        <taxon>Stenotrophomonas</taxon>
        <taxon>Stenotrophomonas maltophilia group</taxon>
    </lineage>
</organism>
<protein>
    <recommendedName>
        <fullName evidence="3">PIN domain-containing protein</fullName>
    </recommendedName>
</protein>
<accession>A0AAJ2WNE4</accession>
<evidence type="ECO:0000313" key="2">
    <source>
        <dbReference type="Proteomes" id="UP001288387"/>
    </source>
</evidence>